<dbReference type="Proteomes" id="UP000320314">
    <property type="component" value="Unassembled WGS sequence"/>
</dbReference>
<evidence type="ECO:0000259" key="3">
    <source>
        <dbReference type="Pfam" id="PF03981"/>
    </source>
</evidence>
<feature type="domain" description="Ubiquinol-cytochrome c chaperone" evidence="3">
    <location>
        <begin position="37"/>
        <end position="173"/>
    </location>
</feature>
<name>A0A506UG18_9HYPH</name>
<organism evidence="4 5">
    <name type="scientific">Pararhizobium mangrovi</name>
    <dbReference type="NCBI Taxonomy" id="2590452"/>
    <lineage>
        <taxon>Bacteria</taxon>
        <taxon>Pseudomonadati</taxon>
        <taxon>Pseudomonadota</taxon>
        <taxon>Alphaproteobacteria</taxon>
        <taxon>Hyphomicrobiales</taxon>
        <taxon>Rhizobiaceae</taxon>
        <taxon>Rhizobium/Agrobacterium group</taxon>
        <taxon>Pararhizobium</taxon>
    </lineage>
</organism>
<dbReference type="Pfam" id="PF03981">
    <property type="entry name" value="Ubiq_cyt_C_chap"/>
    <property type="match status" value="1"/>
</dbReference>
<comment type="similarity">
    <text evidence="1">Belongs to the CBP3 family.</text>
</comment>
<evidence type="ECO:0000313" key="4">
    <source>
        <dbReference type="EMBL" id="TPW31899.1"/>
    </source>
</evidence>
<dbReference type="PANTHER" id="PTHR12184:SF1">
    <property type="entry name" value="UBIQUINOL-CYTOCHROME-C REDUCTASE COMPLEX ASSEMBLY FACTOR 1"/>
    <property type="match status" value="1"/>
</dbReference>
<dbReference type="PANTHER" id="PTHR12184">
    <property type="entry name" value="UBIQUINOL-CYTOCHROME C REDUCTASE COMPLEX ASSEMBLY FACTOR 1 FAMILY MEMBER"/>
    <property type="match status" value="1"/>
</dbReference>
<evidence type="ECO:0000256" key="1">
    <source>
        <dbReference type="ARBA" id="ARBA00006407"/>
    </source>
</evidence>
<dbReference type="PIRSF" id="PIRSF032079">
    <property type="entry name" value="UCP032079"/>
    <property type="match status" value="1"/>
</dbReference>
<evidence type="ECO:0000313" key="5">
    <source>
        <dbReference type="Proteomes" id="UP000320314"/>
    </source>
</evidence>
<accession>A0A506UG18</accession>
<dbReference type="InterPro" id="IPR021150">
    <property type="entry name" value="Ubiq_cyt_c_chap"/>
</dbReference>
<comment type="caution">
    <text evidence="4">The sequence shown here is derived from an EMBL/GenBank/DDBJ whole genome shotgun (WGS) entry which is preliminary data.</text>
</comment>
<dbReference type="InterPro" id="IPR014569">
    <property type="entry name" value="Ubq_cyt-c_CBP3-rel"/>
</dbReference>
<dbReference type="RefSeq" id="WP_141165495.1">
    <property type="nucleotide sequence ID" value="NZ_VHLH01000003.1"/>
</dbReference>
<comment type="similarity">
    <text evidence="2">Belongs to the UPF0174 family.</text>
</comment>
<dbReference type="AlphaFoldDB" id="A0A506UG18"/>
<dbReference type="EMBL" id="VHLH01000003">
    <property type="protein sequence ID" value="TPW31899.1"/>
    <property type="molecule type" value="Genomic_DNA"/>
</dbReference>
<protein>
    <submittedName>
        <fullName evidence="4">Ubiquinol-cytochrome C chaperone</fullName>
    </submittedName>
</protein>
<proteinExistence type="inferred from homology"/>
<gene>
    <name evidence="4" type="ORF">FJU11_02775</name>
</gene>
<evidence type="ECO:0000256" key="2">
    <source>
        <dbReference type="ARBA" id="ARBA00006436"/>
    </source>
</evidence>
<dbReference type="InterPro" id="IPR007129">
    <property type="entry name" value="Ubiqinol_cyt_c_chaperone_CPB3"/>
</dbReference>
<sequence>MIFGLFGGRRRNANRRIVTTVYETLTAAARAPAFYTAMSVPDSVMGRFEMLAVEMVLFLRRTRGGSVEVEAIAQEVVDEFFLDLDHSIREIGIGDVGVPKRMKKFARMFYGRAEAYSAALDARDTWALADALKRNVHPENENAPDMLALAHYMTATEDALAGTPDAAILSGELTVPRPKDDEE</sequence>
<dbReference type="OrthoDB" id="7158889at2"/>
<keyword evidence="5" id="KW-1185">Reference proteome</keyword>
<reference evidence="4 5" key="1">
    <citation type="submission" date="2019-06" db="EMBL/GenBank/DDBJ databases">
        <authorList>
            <person name="Li M."/>
        </authorList>
    </citation>
    <scope>NUCLEOTIDE SEQUENCE [LARGE SCALE GENOMIC DNA]</scope>
    <source>
        <strain evidence="4 5">BGMRC6574</strain>
    </source>
</reference>